<dbReference type="GO" id="GO:0003677">
    <property type="term" value="F:DNA binding"/>
    <property type="evidence" value="ECO:0007669"/>
    <property type="project" value="UniProtKB-UniRule"/>
</dbReference>
<dbReference type="SUPFAM" id="SSF46689">
    <property type="entry name" value="Homeodomain-like"/>
    <property type="match status" value="1"/>
</dbReference>
<sequence>MSDWPHEINQDSFRREWNFERENFWHAVFEMHKDKMQIKNAKVAISNLEKIFTATFALVHVKGFQAMSLRDLSRETGISMGGLYSYIGSKNGLASMIEGVLSKYVVDVGSKLDSAQLEPVECLKAIIFGEAFMMEALNSWYYFCFMELKGLPKEQQENVLDLELKFEDILISIFRSGTDSGQFQCHQPELLASQITSMLQQVHLKQWKLKLRRVSTEDYAQFILDTVLINLRYQA</sequence>
<name>A0A2A4MGV0_9GAMM</name>
<dbReference type="Pfam" id="PF00440">
    <property type="entry name" value="TetR_N"/>
    <property type="match status" value="1"/>
</dbReference>
<organism evidence="4 5">
    <name type="scientific">SAR86 cluster bacterium</name>
    <dbReference type="NCBI Taxonomy" id="2030880"/>
    <lineage>
        <taxon>Bacteria</taxon>
        <taxon>Pseudomonadati</taxon>
        <taxon>Pseudomonadota</taxon>
        <taxon>Gammaproteobacteria</taxon>
        <taxon>SAR86 cluster</taxon>
    </lineage>
</organism>
<dbReference type="InterPro" id="IPR009057">
    <property type="entry name" value="Homeodomain-like_sf"/>
</dbReference>
<evidence type="ECO:0000256" key="1">
    <source>
        <dbReference type="ARBA" id="ARBA00023125"/>
    </source>
</evidence>
<proteinExistence type="predicted"/>
<protein>
    <recommendedName>
        <fullName evidence="3">HTH tetR-type domain-containing protein</fullName>
    </recommendedName>
</protein>
<dbReference type="Gene3D" id="1.10.10.60">
    <property type="entry name" value="Homeodomain-like"/>
    <property type="match status" value="1"/>
</dbReference>
<evidence type="ECO:0000313" key="5">
    <source>
        <dbReference type="Proteomes" id="UP000218172"/>
    </source>
</evidence>
<dbReference type="InterPro" id="IPR001647">
    <property type="entry name" value="HTH_TetR"/>
</dbReference>
<dbReference type="SUPFAM" id="SSF48498">
    <property type="entry name" value="Tetracyclin repressor-like, C-terminal domain"/>
    <property type="match status" value="1"/>
</dbReference>
<keyword evidence="1 2" id="KW-0238">DNA-binding</keyword>
<feature type="DNA-binding region" description="H-T-H motif" evidence="2">
    <location>
        <begin position="68"/>
        <end position="87"/>
    </location>
</feature>
<dbReference type="InterPro" id="IPR036271">
    <property type="entry name" value="Tet_transcr_reg_TetR-rel_C_sf"/>
</dbReference>
<dbReference type="Gene3D" id="1.10.357.10">
    <property type="entry name" value="Tetracycline Repressor, domain 2"/>
    <property type="match status" value="1"/>
</dbReference>
<feature type="domain" description="HTH tetR-type" evidence="3">
    <location>
        <begin position="45"/>
        <end position="105"/>
    </location>
</feature>
<accession>A0A2A4MGV0</accession>
<evidence type="ECO:0000259" key="3">
    <source>
        <dbReference type="PROSITE" id="PS50977"/>
    </source>
</evidence>
<dbReference type="PROSITE" id="PS50977">
    <property type="entry name" value="HTH_TETR_2"/>
    <property type="match status" value="1"/>
</dbReference>
<comment type="caution">
    <text evidence="4">The sequence shown here is derived from an EMBL/GenBank/DDBJ whole genome shotgun (WGS) entry which is preliminary data.</text>
</comment>
<dbReference type="Pfam" id="PF17932">
    <property type="entry name" value="TetR_C_24"/>
    <property type="match status" value="1"/>
</dbReference>
<dbReference type="AlphaFoldDB" id="A0A2A4MGV0"/>
<evidence type="ECO:0000313" key="4">
    <source>
        <dbReference type="EMBL" id="PCH59241.1"/>
    </source>
</evidence>
<dbReference type="EMBL" id="NVQR01000127">
    <property type="protein sequence ID" value="PCH59241.1"/>
    <property type="molecule type" value="Genomic_DNA"/>
</dbReference>
<evidence type="ECO:0000256" key="2">
    <source>
        <dbReference type="PROSITE-ProRule" id="PRU00335"/>
    </source>
</evidence>
<gene>
    <name evidence="4" type="ORF">COC19_07345</name>
</gene>
<reference evidence="5" key="1">
    <citation type="submission" date="2017-08" db="EMBL/GenBank/DDBJ databases">
        <title>A dynamic microbial community with high functional redundancy inhabits the cold, oxic subseafloor aquifer.</title>
        <authorList>
            <person name="Tully B.J."/>
            <person name="Wheat C.G."/>
            <person name="Glazer B.T."/>
            <person name="Huber J.A."/>
        </authorList>
    </citation>
    <scope>NUCLEOTIDE SEQUENCE [LARGE SCALE GENOMIC DNA]</scope>
</reference>
<dbReference type="InterPro" id="IPR041490">
    <property type="entry name" value="KstR2_TetR_C"/>
</dbReference>
<dbReference type="Proteomes" id="UP000218172">
    <property type="component" value="Unassembled WGS sequence"/>
</dbReference>